<organism evidence="1 2">
    <name type="scientific">Molossus molossus</name>
    <name type="common">Pallas' mastiff bat</name>
    <name type="synonym">Vespertilio molossus</name>
    <dbReference type="NCBI Taxonomy" id="27622"/>
    <lineage>
        <taxon>Eukaryota</taxon>
        <taxon>Metazoa</taxon>
        <taxon>Chordata</taxon>
        <taxon>Craniata</taxon>
        <taxon>Vertebrata</taxon>
        <taxon>Euteleostomi</taxon>
        <taxon>Mammalia</taxon>
        <taxon>Eutheria</taxon>
        <taxon>Laurasiatheria</taxon>
        <taxon>Chiroptera</taxon>
        <taxon>Yangochiroptera</taxon>
        <taxon>Molossidae</taxon>
        <taxon>Molossus</taxon>
    </lineage>
</organism>
<accession>A0A7J8JVL8</accession>
<protein>
    <submittedName>
        <fullName evidence="1">Uncharacterized protein</fullName>
    </submittedName>
</protein>
<name>A0A7J8JVL8_MOLMO</name>
<reference evidence="1 2" key="1">
    <citation type="journal article" date="2020" name="Nature">
        <title>Six reference-quality genomes reveal evolution of bat adaptations.</title>
        <authorList>
            <person name="Jebb D."/>
            <person name="Huang Z."/>
            <person name="Pippel M."/>
            <person name="Hughes G.M."/>
            <person name="Lavrichenko K."/>
            <person name="Devanna P."/>
            <person name="Winkler S."/>
            <person name="Jermiin L.S."/>
            <person name="Skirmuntt E.C."/>
            <person name="Katzourakis A."/>
            <person name="Burkitt-Gray L."/>
            <person name="Ray D.A."/>
            <person name="Sullivan K.A.M."/>
            <person name="Roscito J.G."/>
            <person name="Kirilenko B.M."/>
            <person name="Davalos L.M."/>
            <person name="Corthals A.P."/>
            <person name="Power M.L."/>
            <person name="Jones G."/>
            <person name="Ransome R.D."/>
            <person name="Dechmann D.K.N."/>
            <person name="Locatelli A.G."/>
            <person name="Puechmaille S.J."/>
            <person name="Fedrigo O."/>
            <person name="Jarvis E.D."/>
            <person name="Hiller M."/>
            <person name="Vernes S.C."/>
            <person name="Myers E.W."/>
            <person name="Teeling E.C."/>
        </authorList>
    </citation>
    <scope>NUCLEOTIDE SEQUENCE [LARGE SCALE GENOMIC DNA]</scope>
    <source>
        <strain evidence="1">MMolMol1</strain>
        <tissue evidence="1">Muscle</tissue>
    </source>
</reference>
<gene>
    <name evidence="1" type="ORF">HJG59_007898</name>
</gene>
<evidence type="ECO:0000313" key="2">
    <source>
        <dbReference type="Proteomes" id="UP000550707"/>
    </source>
</evidence>
<sequence>MDVLSWPHSRRSDCCTDPVPLLQNFASTQGTPGLNYWQTVVEFYYKARTELAAVLSEVLTDGAVTELRGVLSVGSRHSLSRGPAAQSLLGSCQITQCRGDGVLLSLGFGEWNKAFSQPFSHVWQMKSKS</sequence>
<comment type="caution">
    <text evidence="1">The sequence shown here is derived from an EMBL/GenBank/DDBJ whole genome shotgun (WGS) entry which is preliminary data.</text>
</comment>
<dbReference type="AlphaFoldDB" id="A0A7J8JVL8"/>
<proteinExistence type="predicted"/>
<dbReference type="InParanoid" id="A0A7J8JVL8"/>
<dbReference type="Proteomes" id="UP000550707">
    <property type="component" value="Unassembled WGS sequence"/>
</dbReference>
<dbReference type="EMBL" id="JACASF010000001">
    <property type="protein sequence ID" value="KAF6500863.1"/>
    <property type="molecule type" value="Genomic_DNA"/>
</dbReference>
<evidence type="ECO:0000313" key="1">
    <source>
        <dbReference type="EMBL" id="KAF6500863.1"/>
    </source>
</evidence>
<keyword evidence="2" id="KW-1185">Reference proteome</keyword>